<keyword evidence="3 4" id="KW-0067">ATP-binding</keyword>
<dbReference type="SUPFAM" id="SSF100950">
    <property type="entry name" value="NagB/RpiA/CoA transferase-like"/>
    <property type="match status" value="1"/>
</dbReference>
<dbReference type="Gene3D" id="3.40.50.10420">
    <property type="entry name" value="NagB/RpiA/CoA transferase-like"/>
    <property type="match status" value="1"/>
</dbReference>
<evidence type="ECO:0000313" key="5">
    <source>
        <dbReference type="EMBL" id="MDC7684098.1"/>
    </source>
</evidence>
<keyword evidence="5" id="KW-0436">Ligase</keyword>
<keyword evidence="2 4" id="KW-0547">Nucleotide-binding</keyword>
<keyword evidence="4" id="KW-0460">Magnesium</keyword>
<dbReference type="PIRSF" id="PIRSF006806">
    <property type="entry name" value="FTHF_cligase"/>
    <property type="match status" value="1"/>
</dbReference>
<dbReference type="Pfam" id="PF01812">
    <property type="entry name" value="5-FTHF_cyc-lig"/>
    <property type="match status" value="1"/>
</dbReference>
<dbReference type="EMBL" id="JAQQKX010000009">
    <property type="protein sequence ID" value="MDC7684098.1"/>
    <property type="molecule type" value="Genomic_DNA"/>
</dbReference>
<dbReference type="InterPro" id="IPR024185">
    <property type="entry name" value="FTHF_cligase-like_sf"/>
</dbReference>
<dbReference type="NCBIfam" id="TIGR02727">
    <property type="entry name" value="MTHFS_bact"/>
    <property type="match status" value="1"/>
</dbReference>
<evidence type="ECO:0000256" key="2">
    <source>
        <dbReference type="ARBA" id="ARBA00022741"/>
    </source>
</evidence>
<comment type="similarity">
    <text evidence="1 4">Belongs to the 5-formyltetrahydrofolate cyclo-ligase family.</text>
</comment>
<proteinExistence type="inferred from homology"/>
<dbReference type="Proteomes" id="UP001214854">
    <property type="component" value="Unassembled WGS sequence"/>
</dbReference>
<comment type="catalytic activity">
    <reaction evidence="4">
        <text>(6S)-5-formyl-5,6,7,8-tetrahydrofolate + ATP = (6R)-5,10-methenyltetrahydrofolate + ADP + phosphate</text>
        <dbReference type="Rhea" id="RHEA:10488"/>
        <dbReference type="ChEBI" id="CHEBI:30616"/>
        <dbReference type="ChEBI" id="CHEBI:43474"/>
        <dbReference type="ChEBI" id="CHEBI:57455"/>
        <dbReference type="ChEBI" id="CHEBI:57457"/>
        <dbReference type="ChEBI" id="CHEBI:456216"/>
        <dbReference type="EC" id="6.3.3.2"/>
    </reaction>
</comment>
<comment type="caution">
    <text evidence="5">The sequence shown here is derived from an EMBL/GenBank/DDBJ whole genome shotgun (WGS) entry which is preliminary data.</text>
</comment>
<dbReference type="InterPro" id="IPR002698">
    <property type="entry name" value="FTHF_cligase"/>
</dbReference>
<dbReference type="PANTHER" id="PTHR23407:SF1">
    <property type="entry name" value="5-FORMYLTETRAHYDROFOLATE CYCLO-LIGASE"/>
    <property type="match status" value="1"/>
</dbReference>
<dbReference type="PANTHER" id="PTHR23407">
    <property type="entry name" value="ATPASE INHIBITOR/5-FORMYLTETRAHYDROFOLATE CYCLO-LIGASE"/>
    <property type="match status" value="1"/>
</dbReference>
<evidence type="ECO:0000256" key="1">
    <source>
        <dbReference type="ARBA" id="ARBA00010638"/>
    </source>
</evidence>
<comment type="cofactor">
    <cofactor evidence="4">
        <name>Mg(2+)</name>
        <dbReference type="ChEBI" id="CHEBI:18420"/>
    </cofactor>
</comment>
<sequence>MKDVKAALRKDMKARRAALAVADPQAGEALADAFETRGDWPEGGVVIAGFHPMQSEIDPLPLLMRFHARGYPLALPSLFESAEGLQMIFRAYDPVAHLVEGPYGIWQPSNDAVEVLPDIVLVPLLAFDKQGGRLGYGGGFYDRALHYLKAVKPVKERPLMLWGIGFSGQEIAKVPMEPHDQRLDAVLTERGWVEIRKTF</sequence>
<dbReference type="EC" id="6.3.3.2" evidence="4"/>
<evidence type="ECO:0000256" key="4">
    <source>
        <dbReference type="RuleBase" id="RU361279"/>
    </source>
</evidence>
<organism evidence="5 6">
    <name type="scientific">Asticcacaulis aquaticus</name>
    <dbReference type="NCBI Taxonomy" id="2984212"/>
    <lineage>
        <taxon>Bacteria</taxon>
        <taxon>Pseudomonadati</taxon>
        <taxon>Pseudomonadota</taxon>
        <taxon>Alphaproteobacteria</taxon>
        <taxon>Caulobacterales</taxon>
        <taxon>Caulobacteraceae</taxon>
        <taxon>Asticcacaulis</taxon>
    </lineage>
</organism>
<dbReference type="InterPro" id="IPR037171">
    <property type="entry name" value="NagB/RpiA_transferase-like"/>
</dbReference>
<dbReference type="GO" id="GO:0030272">
    <property type="term" value="F:5-formyltetrahydrofolate cyclo-ligase activity"/>
    <property type="evidence" value="ECO:0007669"/>
    <property type="project" value="UniProtKB-EC"/>
</dbReference>
<accession>A0ABT5HVY1</accession>
<protein>
    <recommendedName>
        <fullName evidence="4">5-formyltetrahydrofolate cyclo-ligase</fullName>
        <ecNumber evidence="4">6.3.3.2</ecNumber>
    </recommendedName>
</protein>
<name>A0ABT5HVY1_9CAUL</name>
<keyword evidence="4" id="KW-0479">Metal-binding</keyword>
<evidence type="ECO:0000313" key="6">
    <source>
        <dbReference type="Proteomes" id="UP001214854"/>
    </source>
</evidence>
<evidence type="ECO:0000256" key="3">
    <source>
        <dbReference type="ARBA" id="ARBA00022840"/>
    </source>
</evidence>
<gene>
    <name evidence="5" type="ORF">PQU92_12480</name>
</gene>
<keyword evidence="6" id="KW-1185">Reference proteome</keyword>
<reference evidence="5 6" key="1">
    <citation type="submission" date="2023-01" db="EMBL/GenBank/DDBJ databases">
        <title>Novel species of the genus Asticcacaulis isolated from rivers.</title>
        <authorList>
            <person name="Lu H."/>
        </authorList>
    </citation>
    <scope>NUCLEOTIDE SEQUENCE [LARGE SCALE GENOMIC DNA]</scope>
    <source>
        <strain evidence="5 6">BYS171W</strain>
    </source>
</reference>
<dbReference type="RefSeq" id="WP_272748547.1">
    <property type="nucleotide sequence ID" value="NZ_JAQQKX010000009.1"/>
</dbReference>